<accession>A0ABY2H4M7</accession>
<evidence type="ECO:0000313" key="3">
    <source>
        <dbReference type="Proteomes" id="UP001642720"/>
    </source>
</evidence>
<dbReference type="RefSeq" id="XP_073558897.1">
    <property type="nucleotide sequence ID" value="XM_073702405.1"/>
</dbReference>
<evidence type="ECO:0000313" key="2">
    <source>
        <dbReference type="EMBL" id="TFB02696.1"/>
    </source>
</evidence>
<evidence type="ECO:0000256" key="1">
    <source>
        <dbReference type="SAM" id="MobiDB-lite"/>
    </source>
</evidence>
<proteinExistence type="predicted"/>
<feature type="region of interest" description="Disordered" evidence="1">
    <location>
        <begin position="101"/>
        <end position="158"/>
    </location>
</feature>
<name>A0ABY2H4M7_9HYPO</name>
<feature type="compositionally biased region" description="Basic and acidic residues" evidence="1">
    <location>
        <begin position="27"/>
        <end position="37"/>
    </location>
</feature>
<reference evidence="2 3" key="1">
    <citation type="submission" date="2018-01" db="EMBL/GenBank/DDBJ databases">
        <title>Genome characterization of the sugarcane-associated fungus Trichoderma ghanense CCMA-1212 and their application in lignocelulose bioconversion.</title>
        <authorList>
            <person name="Steindorff A.S."/>
            <person name="Mendes T.D."/>
            <person name="Vilela E.S.D."/>
            <person name="Rodrigues D.S."/>
            <person name="Formighieri E.F."/>
            <person name="Melo I.S."/>
            <person name="Favaro L.C.L."/>
        </authorList>
    </citation>
    <scope>NUCLEOTIDE SEQUENCE [LARGE SCALE GENOMIC DNA]</scope>
    <source>
        <strain evidence="2 3">CCMA-1212</strain>
    </source>
</reference>
<gene>
    <name evidence="2" type="ORF">CCMA1212_005129</name>
</gene>
<feature type="region of interest" description="Disordered" evidence="1">
    <location>
        <begin position="27"/>
        <end position="82"/>
    </location>
</feature>
<dbReference type="EMBL" id="PPTA01000006">
    <property type="protein sequence ID" value="TFB02696.1"/>
    <property type="molecule type" value="Genomic_DNA"/>
</dbReference>
<dbReference type="Proteomes" id="UP001642720">
    <property type="component" value="Unassembled WGS sequence"/>
</dbReference>
<keyword evidence="3" id="KW-1185">Reference proteome</keyword>
<sequence length="201" mass="21892">MCPREHVRLPLLLGEDGTLLLALASDARRESAAADERGNDDDDDGGAQVLAAEDAAQFDDLGGASPVPEEDNEVDSFFGDNNEGSRYREFVIRLAATQPLGDEREGVSMLPELSDGSSSDEEGWSSSLGYLSSVNEADVEDNEPGVVDEESDEEEEEQGYVLLHSATEAMAAEMDPPDWMDAANDYLLEAYDFPPLERQNR</sequence>
<feature type="compositionally biased region" description="Acidic residues" evidence="1">
    <location>
        <begin position="137"/>
        <end position="158"/>
    </location>
</feature>
<organism evidence="2 3">
    <name type="scientific">Trichoderma ghanense</name>
    <dbReference type="NCBI Taxonomy" id="65468"/>
    <lineage>
        <taxon>Eukaryota</taxon>
        <taxon>Fungi</taxon>
        <taxon>Dikarya</taxon>
        <taxon>Ascomycota</taxon>
        <taxon>Pezizomycotina</taxon>
        <taxon>Sordariomycetes</taxon>
        <taxon>Hypocreomycetidae</taxon>
        <taxon>Hypocreales</taxon>
        <taxon>Hypocreaceae</taxon>
        <taxon>Trichoderma</taxon>
    </lineage>
</organism>
<protein>
    <submittedName>
        <fullName evidence="2">Uncharacterized protein</fullName>
    </submittedName>
</protein>
<comment type="caution">
    <text evidence="2">The sequence shown here is derived from an EMBL/GenBank/DDBJ whole genome shotgun (WGS) entry which is preliminary data.</text>
</comment>
<dbReference type="GeneID" id="300576855"/>